<evidence type="ECO:0000313" key="10">
    <source>
        <dbReference type="Proteomes" id="UP000663193"/>
    </source>
</evidence>
<gene>
    <name evidence="9" type="ORF">JI435_153960</name>
</gene>
<dbReference type="OrthoDB" id="74360at2759"/>
<protein>
    <submittedName>
        <fullName evidence="9">Uncharacterized protein</fullName>
    </submittedName>
</protein>
<dbReference type="AlphaFoldDB" id="A0A7U2F9H5"/>
<dbReference type="Proteomes" id="UP000663193">
    <property type="component" value="Chromosome 11"/>
</dbReference>
<dbReference type="PANTHER" id="PTHR42877">
    <property type="entry name" value="L-ORNITHINE N(5)-MONOOXYGENASE-RELATED"/>
    <property type="match status" value="1"/>
</dbReference>
<dbReference type="GO" id="GO:0050661">
    <property type="term" value="F:NADP binding"/>
    <property type="evidence" value="ECO:0007669"/>
    <property type="project" value="InterPro"/>
</dbReference>
<evidence type="ECO:0000256" key="8">
    <source>
        <dbReference type="SAM" id="MobiDB-lite"/>
    </source>
</evidence>
<organism evidence="9 10">
    <name type="scientific">Phaeosphaeria nodorum (strain SN15 / ATCC MYA-4574 / FGSC 10173)</name>
    <name type="common">Glume blotch fungus</name>
    <name type="synonym">Parastagonospora nodorum</name>
    <dbReference type="NCBI Taxonomy" id="321614"/>
    <lineage>
        <taxon>Eukaryota</taxon>
        <taxon>Fungi</taxon>
        <taxon>Dikarya</taxon>
        <taxon>Ascomycota</taxon>
        <taxon>Pezizomycotina</taxon>
        <taxon>Dothideomycetes</taxon>
        <taxon>Pleosporomycetidae</taxon>
        <taxon>Pleosporales</taxon>
        <taxon>Pleosporineae</taxon>
        <taxon>Phaeosphaeriaceae</taxon>
        <taxon>Parastagonospora</taxon>
    </lineage>
</organism>
<evidence type="ECO:0000256" key="7">
    <source>
        <dbReference type="ARBA" id="ARBA00023002"/>
    </source>
</evidence>
<name>A0A7U2F9H5_PHANO</name>
<reference evidence="10" key="1">
    <citation type="journal article" date="2021" name="BMC Genomics">
        <title>Chromosome-level genome assembly and manually-curated proteome of model necrotroph Parastagonospora nodorum Sn15 reveals a genome-wide trove of candidate effector homologs, and redundancy of virulence-related functions within an accessory chromosome.</title>
        <authorList>
            <person name="Bertazzoni S."/>
            <person name="Jones D.A.B."/>
            <person name="Phan H.T."/>
            <person name="Tan K.-C."/>
            <person name="Hane J.K."/>
        </authorList>
    </citation>
    <scope>NUCLEOTIDE SEQUENCE [LARGE SCALE GENOMIC DNA]</scope>
    <source>
        <strain evidence="10">SN15 / ATCC MYA-4574 / FGSC 10173)</strain>
    </source>
</reference>
<dbReference type="Gene3D" id="3.50.50.60">
    <property type="entry name" value="FAD/NAD(P)-binding domain"/>
    <property type="match status" value="2"/>
</dbReference>
<dbReference type="InterPro" id="IPR051209">
    <property type="entry name" value="FAD-bind_Monooxygenase_sf"/>
</dbReference>
<dbReference type="VEuPathDB" id="FungiDB:JI435_153960"/>
<dbReference type="SUPFAM" id="SSF51905">
    <property type="entry name" value="FAD/NAD(P)-binding domain"/>
    <property type="match status" value="2"/>
</dbReference>
<keyword evidence="6" id="KW-0521">NADP</keyword>
<feature type="compositionally biased region" description="Basic residues" evidence="8">
    <location>
        <begin position="1"/>
        <end position="14"/>
    </location>
</feature>
<keyword evidence="5" id="KW-0274">FAD</keyword>
<evidence type="ECO:0000256" key="3">
    <source>
        <dbReference type="ARBA" id="ARBA00010139"/>
    </source>
</evidence>
<dbReference type="InterPro" id="IPR036188">
    <property type="entry name" value="FAD/NAD-bd_sf"/>
</dbReference>
<feature type="region of interest" description="Disordered" evidence="8">
    <location>
        <begin position="1"/>
        <end position="20"/>
    </location>
</feature>
<evidence type="ECO:0000256" key="2">
    <source>
        <dbReference type="ARBA" id="ARBA00009183"/>
    </source>
</evidence>
<keyword evidence="4" id="KW-0285">Flavoprotein</keyword>
<evidence type="ECO:0000256" key="6">
    <source>
        <dbReference type="ARBA" id="ARBA00022857"/>
    </source>
</evidence>
<accession>A0A7U2F9H5</accession>
<proteinExistence type="inferred from homology"/>
<comment type="similarity">
    <text evidence="3">Belongs to the FAD-binding monooxygenase family.</text>
</comment>
<comment type="similarity">
    <text evidence="2">Belongs to the FMO family.</text>
</comment>
<comment type="cofactor">
    <cofactor evidence="1">
        <name>FAD</name>
        <dbReference type="ChEBI" id="CHEBI:57692"/>
    </cofactor>
</comment>
<dbReference type="PANTHER" id="PTHR42877:SF1">
    <property type="entry name" value="FAD-BINDING MONOOXYGENASE STCW"/>
    <property type="match status" value="1"/>
</dbReference>
<keyword evidence="7" id="KW-0560">Oxidoreductase</keyword>
<evidence type="ECO:0000256" key="5">
    <source>
        <dbReference type="ARBA" id="ARBA00022827"/>
    </source>
</evidence>
<dbReference type="Pfam" id="PF00743">
    <property type="entry name" value="FMO-like"/>
    <property type="match status" value="1"/>
</dbReference>
<feature type="region of interest" description="Disordered" evidence="8">
    <location>
        <begin position="572"/>
        <end position="601"/>
    </location>
</feature>
<dbReference type="GO" id="GO:0050660">
    <property type="term" value="F:flavin adenine dinucleotide binding"/>
    <property type="evidence" value="ECO:0007669"/>
    <property type="project" value="InterPro"/>
</dbReference>
<evidence type="ECO:0000256" key="1">
    <source>
        <dbReference type="ARBA" id="ARBA00001974"/>
    </source>
</evidence>
<evidence type="ECO:0000256" key="4">
    <source>
        <dbReference type="ARBA" id="ARBA00022630"/>
    </source>
</evidence>
<dbReference type="FunFam" id="3.50.50.60:FF:000023">
    <property type="entry name" value="Dimethylaniline monooxygenase [N-oxide-forming]"/>
    <property type="match status" value="1"/>
</dbReference>
<dbReference type="EMBL" id="CP069033">
    <property type="protein sequence ID" value="QRD01002.1"/>
    <property type="molecule type" value="Genomic_DNA"/>
</dbReference>
<dbReference type="InterPro" id="IPR020946">
    <property type="entry name" value="Flavin_mOase-like"/>
</dbReference>
<evidence type="ECO:0000313" key="9">
    <source>
        <dbReference type="EMBL" id="QRD01002.1"/>
    </source>
</evidence>
<dbReference type="GO" id="GO:0004499">
    <property type="term" value="F:N,N-dimethylaniline monooxygenase activity"/>
    <property type="evidence" value="ECO:0007669"/>
    <property type="project" value="InterPro"/>
</dbReference>
<keyword evidence="10" id="KW-1185">Reference proteome</keyword>
<sequence>MHPHTKGLNRHTNKHGYTVPDITYKDPNNRRLRVVTIGTGFSGVLLAYKLKNETENVEHVMYEKNGDIGGTWLENKYPNCACDVPSHSYTYNFALNPFWPELYSKSDQIWIYLDRVCRAFDLRKYMHFNSRVIEAKWSEDDSRWDLKIEQSYADETKKIVYDHCDVLLQVTGLLNHPIVPSIEGLENFRGRVLHTAQWPDDYGESQWKGQRMVIIGAGSSSVQTTPGVQPHVKHLDIFIRSKAWLASAQPDNVAKPTFSKNEQEEFLNDKAKLVSQARIYEEKVNMIWKAMLNDSPEQKVLQERSREKMRKHLKRPELIEALTPDFPVGCRRTTPGVPFMEALTQPNVNTHFTAVSKITETSVIGEDGTEVEDVDAIVMATGFDTTYRPHFDVIGQNGISLRDKFTPDPDSYLSMAVPAFFGPTFPVLAGSVTASLTAIADFAIKMINKIQAENLRGLAPKQSVTDQFNTHVQTALHGFVWSNDCNSWYTRRDGRVTAVWPGSALHYQDVVSSPRWEDWEITYKNPHNMWAYLGLGFTKTERDPKADKAPYLTVDCLDPAFYNLASTPLFEGKPPTAEEARKRSLTQPPGMKNQRSVVADH</sequence>